<evidence type="ECO:0000259" key="2">
    <source>
        <dbReference type="Pfam" id="PF12508"/>
    </source>
</evidence>
<evidence type="ECO:0000256" key="1">
    <source>
        <dbReference type="SAM" id="MobiDB-lite"/>
    </source>
</evidence>
<protein>
    <submittedName>
        <fullName evidence="3">Conjugative transposon protein TraM</fullName>
    </submittedName>
</protein>
<dbReference type="EMBL" id="JADIMQ010000003">
    <property type="protein sequence ID" value="MBO8447685.1"/>
    <property type="molecule type" value="Genomic_DNA"/>
</dbReference>
<feature type="compositionally biased region" description="Low complexity" evidence="1">
    <location>
        <begin position="180"/>
        <end position="194"/>
    </location>
</feature>
<accession>A0A9D9EIQ2</accession>
<feature type="compositionally biased region" description="Basic and acidic residues" evidence="1">
    <location>
        <begin position="35"/>
        <end position="60"/>
    </location>
</feature>
<sequence>MKLSRKQTKGIMLIIGAVFLLVVGLKVSGLTGGKDAGRKAAERDSAETGIPDAERTEMEESKLDAYLAAERIWDANERYSDEDPYSADPVDGGTDQEKDDGIIYREITGSSPSHGRDREKASSGRPPAPGDAGYRKYRMRKYYDNADSTIGHGKAAGDSTASGPDARDSLVQDGNGMPPSGGSAAVRRSSAMSSLDGADGNAGFSSLSGGTDELVTESEHPFACMFVREEKLKDGTRVSIRLLEDMVVNGTLIPENTHLMATCSIRERLELTISNIEMNSRIYTLGYEAYDSDGGKGIYCPDLNGNAARTAKSRGLSTIGSVIGGRVGRLASSAVRTGVSIAQSRNGEITVTVPAGYRFFILRTKNR</sequence>
<dbReference type="InterPro" id="IPR055407">
    <property type="entry name" value="TraM_C"/>
</dbReference>
<feature type="domain" description="Conjugative transposon TraM C-terminal" evidence="2">
    <location>
        <begin position="226"/>
        <end position="361"/>
    </location>
</feature>
<evidence type="ECO:0000313" key="4">
    <source>
        <dbReference type="Proteomes" id="UP000810252"/>
    </source>
</evidence>
<reference evidence="3" key="1">
    <citation type="submission" date="2020-10" db="EMBL/GenBank/DDBJ databases">
        <authorList>
            <person name="Gilroy R."/>
        </authorList>
    </citation>
    <scope>NUCLEOTIDE SEQUENCE</scope>
    <source>
        <strain evidence="3">20514</strain>
    </source>
</reference>
<reference evidence="3" key="2">
    <citation type="journal article" date="2021" name="PeerJ">
        <title>Extensive microbial diversity within the chicken gut microbiome revealed by metagenomics and culture.</title>
        <authorList>
            <person name="Gilroy R."/>
            <person name="Ravi A."/>
            <person name="Getino M."/>
            <person name="Pursley I."/>
            <person name="Horton D.L."/>
            <person name="Alikhan N.F."/>
            <person name="Baker D."/>
            <person name="Gharbi K."/>
            <person name="Hall N."/>
            <person name="Watson M."/>
            <person name="Adriaenssens E.M."/>
            <person name="Foster-Nyarko E."/>
            <person name="Jarju S."/>
            <person name="Secka A."/>
            <person name="Antonio M."/>
            <person name="Oren A."/>
            <person name="Chaudhuri R.R."/>
            <person name="La Ragione R."/>
            <person name="Hildebrand F."/>
            <person name="Pallen M.J."/>
        </authorList>
    </citation>
    <scope>NUCLEOTIDE SEQUENCE</scope>
    <source>
        <strain evidence="3">20514</strain>
    </source>
</reference>
<dbReference type="Pfam" id="PF12508">
    <property type="entry name" value="Transposon_TraM"/>
    <property type="match status" value="1"/>
</dbReference>
<feature type="region of interest" description="Disordered" evidence="1">
    <location>
        <begin position="78"/>
        <end position="197"/>
    </location>
</feature>
<organism evidence="3 4">
    <name type="scientific">Candidatus Cryptobacteroides merdigallinarum</name>
    <dbReference type="NCBI Taxonomy" id="2840770"/>
    <lineage>
        <taxon>Bacteria</taxon>
        <taxon>Pseudomonadati</taxon>
        <taxon>Bacteroidota</taxon>
        <taxon>Bacteroidia</taxon>
        <taxon>Bacteroidales</taxon>
        <taxon>Candidatus Cryptobacteroides</taxon>
    </lineage>
</organism>
<feature type="region of interest" description="Disordered" evidence="1">
    <location>
        <begin position="32"/>
        <end position="60"/>
    </location>
</feature>
<evidence type="ECO:0000313" key="3">
    <source>
        <dbReference type="EMBL" id="MBO8447685.1"/>
    </source>
</evidence>
<gene>
    <name evidence="3" type="primary">traM</name>
    <name evidence="3" type="ORF">IAC29_00245</name>
</gene>
<name>A0A9D9EIQ2_9BACT</name>
<dbReference type="Proteomes" id="UP000810252">
    <property type="component" value="Unassembled WGS sequence"/>
</dbReference>
<dbReference type="AlphaFoldDB" id="A0A9D9EIQ2"/>
<proteinExistence type="predicted"/>
<comment type="caution">
    <text evidence="3">The sequence shown here is derived from an EMBL/GenBank/DDBJ whole genome shotgun (WGS) entry which is preliminary data.</text>
</comment>